<dbReference type="PANTHER" id="PTHR33112">
    <property type="entry name" value="DOMAIN PROTEIN, PUTATIVE-RELATED"/>
    <property type="match status" value="1"/>
</dbReference>
<accession>A0ABQ8GMT9</accession>
<gene>
    <name evidence="1" type="ORF">B0J12DRAFT_772209</name>
</gene>
<dbReference type="Proteomes" id="UP000774617">
    <property type="component" value="Unassembled WGS sequence"/>
</dbReference>
<evidence type="ECO:0000313" key="2">
    <source>
        <dbReference type="Proteomes" id="UP000774617"/>
    </source>
</evidence>
<name>A0ABQ8GMT9_9PEZI</name>
<comment type="caution">
    <text evidence="1">The sequence shown here is derived from an EMBL/GenBank/DDBJ whole genome shotgun (WGS) entry which is preliminary data.</text>
</comment>
<keyword evidence="2" id="KW-1185">Reference proteome</keyword>
<protein>
    <submittedName>
        <fullName evidence="1">Uncharacterized protein</fullName>
    </submittedName>
</protein>
<proteinExistence type="predicted"/>
<evidence type="ECO:0000313" key="1">
    <source>
        <dbReference type="EMBL" id="KAH7058683.1"/>
    </source>
</evidence>
<dbReference type="EMBL" id="JAGTJR010000006">
    <property type="protein sequence ID" value="KAH7058683.1"/>
    <property type="molecule type" value="Genomic_DNA"/>
</dbReference>
<reference evidence="1 2" key="1">
    <citation type="journal article" date="2021" name="Nat. Commun.">
        <title>Genetic determinants of endophytism in the Arabidopsis root mycobiome.</title>
        <authorList>
            <person name="Mesny F."/>
            <person name="Miyauchi S."/>
            <person name="Thiergart T."/>
            <person name="Pickel B."/>
            <person name="Atanasova L."/>
            <person name="Karlsson M."/>
            <person name="Huettel B."/>
            <person name="Barry K.W."/>
            <person name="Haridas S."/>
            <person name="Chen C."/>
            <person name="Bauer D."/>
            <person name="Andreopoulos W."/>
            <person name="Pangilinan J."/>
            <person name="LaButti K."/>
            <person name="Riley R."/>
            <person name="Lipzen A."/>
            <person name="Clum A."/>
            <person name="Drula E."/>
            <person name="Henrissat B."/>
            <person name="Kohler A."/>
            <person name="Grigoriev I.V."/>
            <person name="Martin F.M."/>
            <person name="Hacquard S."/>
        </authorList>
    </citation>
    <scope>NUCLEOTIDE SEQUENCE [LARGE SCALE GENOMIC DNA]</scope>
    <source>
        <strain evidence="1 2">MPI-SDFR-AT-0080</strain>
    </source>
</reference>
<sequence length="352" mass="39338">MGLPGTALLPRSLYFSPHGVEWECRRSTAVTEDFVPSEDVYVMSKLSKRLYGQLTRLGRLRSPKESALFQRLWNDAVMQYTRTSLTYSSDKLPALAGVAANAEKRFKIRASFGLWLRYFTNELLWITQDGDQGRESTRVPGRAPTWSWASIDGAVEMHHIAGSYGLSTKEKEYMAKVVVAPSPTSFTSPPLAWAPIRLRAPLVSCIFRSPGMPTIDCDVAQLGHAAVAYADEHGIYRMCRFHADVALSSNRHLMCLLVKRVIYSERRGRLDSAGLQTTKILVEDAGLVLASTSSHCQHERIGLYNESAEVGIQRWREDIPAIQWSALILRPTEGLKLLRSEIGVTEKAVEVV</sequence>
<dbReference type="PANTHER" id="PTHR33112:SF16">
    <property type="entry name" value="HETEROKARYON INCOMPATIBILITY DOMAIN-CONTAINING PROTEIN"/>
    <property type="match status" value="1"/>
</dbReference>
<organism evidence="1 2">
    <name type="scientific">Macrophomina phaseolina</name>
    <dbReference type="NCBI Taxonomy" id="35725"/>
    <lineage>
        <taxon>Eukaryota</taxon>
        <taxon>Fungi</taxon>
        <taxon>Dikarya</taxon>
        <taxon>Ascomycota</taxon>
        <taxon>Pezizomycotina</taxon>
        <taxon>Dothideomycetes</taxon>
        <taxon>Dothideomycetes incertae sedis</taxon>
        <taxon>Botryosphaeriales</taxon>
        <taxon>Botryosphaeriaceae</taxon>
        <taxon>Macrophomina</taxon>
    </lineage>
</organism>